<evidence type="ECO:0000313" key="5">
    <source>
        <dbReference type="Proteomes" id="UP000318422"/>
    </source>
</evidence>
<dbReference type="GO" id="GO:0008081">
    <property type="term" value="F:phosphoric diester hydrolase activity"/>
    <property type="evidence" value="ECO:0007669"/>
    <property type="project" value="UniProtKB-ARBA"/>
</dbReference>
<dbReference type="OrthoDB" id="9774747at2"/>
<proteinExistence type="predicted"/>
<dbReference type="Gene3D" id="1.10.3210.10">
    <property type="entry name" value="Hypothetical protein af1432"/>
    <property type="match status" value="2"/>
</dbReference>
<keyword evidence="5" id="KW-1185">Reference proteome</keyword>
<dbReference type="InterPro" id="IPR003660">
    <property type="entry name" value="HAMP_dom"/>
</dbReference>
<accession>A0A4Y4CZ57</accession>
<dbReference type="GO" id="GO:0016020">
    <property type="term" value="C:membrane"/>
    <property type="evidence" value="ECO:0007669"/>
    <property type="project" value="InterPro"/>
</dbReference>
<dbReference type="SUPFAM" id="SSF55781">
    <property type="entry name" value="GAF domain-like"/>
    <property type="match status" value="1"/>
</dbReference>
<dbReference type="Proteomes" id="UP000318422">
    <property type="component" value="Unassembled WGS sequence"/>
</dbReference>
<reference evidence="4 5" key="1">
    <citation type="submission" date="2019-06" db="EMBL/GenBank/DDBJ databases">
        <title>Whole genome shotgun sequence of Zoogloea ramigera NBRC 15342.</title>
        <authorList>
            <person name="Hosoyama A."/>
            <person name="Uohara A."/>
            <person name="Ohji S."/>
            <person name="Ichikawa N."/>
        </authorList>
    </citation>
    <scope>NUCLEOTIDE SEQUENCE [LARGE SCALE GENOMIC DNA]</scope>
    <source>
        <strain evidence="4 5">NBRC 15342</strain>
    </source>
</reference>
<dbReference type="AlphaFoldDB" id="A0A4Y4CZ57"/>
<gene>
    <name evidence="4" type="ORF">ZRA01_36790</name>
</gene>
<dbReference type="InterPro" id="IPR029016">
    <property type="entry name" value="GAF-like_dom_sf"/>
</dbReference>
<keyword evidence="1" id="KW-0812">Transmembrane</keyword>
<dbReference type="InterPro" id="IPR003607">
    <property type="entry name" value="HD/PDEase_dom"/>
</dbReference>
<keyword evidence="1" id="KW-1133">Transmembrane helix</keyword>
<name>A0A4Y4CZ57_ZOORA</name>
<dbReference type="Gene3D" id="6.10.340.10">
    <property type="match status" value="1"/>
</dbReference>
<dbReference type="InterPro" id="IPR037522">
    <property type="entry name" value="HD_GYP_dom"/>
</dbReference>
<evidence type="ECO:0000256" key="1">
    <source>
        <dbReference type="SAM" id="Phobius"/>
    </source>
</evidence>
<comment type="caution">
    <text evidence="4">The sequence shown here is derived from an EMBL/GenBank/DDBJ whole genome shotgun (WGS) entry which is preliminary data.</text>
</comment>
<dbReference type="EMBL" id="BJNV01000103">
    <property type="protein sequence ID" value="GEC97606.1"/>
    <property type="molecule type" value="Genomic_DNA"/>
</dbReference>
<dbReference type="SUPFAM" id="SSF109604">
    <property type="entry name" value="HD-domain/PDEase-like"/>
    <property type="match status" value="2"/>
</dbReference>
<dbReference type="InterPro" id="IPR052020">
    <property type="entry name" value="Cyclic_di-GMP/3'3'-cGAMP_PDE"/>
</dbReference>
<keyword evidence="1" id="KW-0472">Membrane</keyword>
<dbReference type="PROSITE" id="PS50885">
    <property type="entry name" value="HAMP"/>
    <property type="match status" value="1"/>
</dbReference>
<dbReference type="SMART" id="SM00471">
    <property type="entry name" value="HDc"/>
    <property type="match status" value="1"/>
</dbReference>
<dbReference type="CDD" id="cd00077">
    <property type="entry name" value="HDc"/>
    <property type="match status" value="1"/>
</dbReference>
<dbReference type="SMART" id="SM00304">
    <property type="entry name" value="HAMP"/>
    <property type="match status" value="1"/>
</dbReference>
<feature type="domain" description="HAMP" evidence="2">
    <location>
        <begin position="380"/>
        <end position="433"/>
    </location>
</feature>
<dbReference type="Pfam" id="PF13487">
    <property type="entry name" value="HD_5"/>
    <property type="match status" value="1"/>
</dbReference>
<protein>
    <submittedName>
        <fullName evidence="4">Phosphodiesterase</fullName>
    </submittedName>
</protein>
<feature type="domain" description="HD-GYP" evidence="3">
    <location>
        <begin position="748"/>
        <end position="963"/>
    </location>
</feature>
<dbReference type="RefSeq" id="WP_141354909.1">
    <property type="nucleotide sequence ID" value="NZ_BJNV01000103.1"/>
</dbReference>
<dbReference type="PANTHER" id="PTHR45228">
    <property type="entry name" value="CYCLIC DI-GMP PHOSPHODIESTERASE TM_0186-RELATED"/>
    <property type="match status" value="1"/>
</dbReference>
<evidence type="ECO:0000259" key="3">
    <source>
        <dbReference type="PROSITE" id="PS51832"/>
    </source>
</evidence>
<dbReference type="Gene3D" id="3.30.450.20">
    <property type="entry name" value="PAS domain"/>
    <property type="match status" value="2"/>
</dbReference>
<dbReference type="GO" id="GO:0007165">
    <property type="term" value="P:signal transduction"/>
    <property type="evidence" value="ECO:0007669"/>
    <property type="project" value="InterPro"/>
</dbReference>
<dbReference type="PROSITE" id="PS51832">
    <property type="entry name" value="HD_GYP"/>
    <property type="match status" value="1"/>
</dbReference>
<sequence>MNNGHTPGTPRTSRRALRLPLHIHIATLFFLLVLATGASIAWMSYTRSVRMLEDAAERMTERAAAQTLGEIEALLYPAGTAVRLAALERLTSATTLAERRRSLPFLQRALLASPAVSSIYAGYGDGDFFLLFRIVDDEARRVLAAPPGAHWMVQSIERGEARFIHLDAGLKVLRDDPRPDFAAGYDPRKRGWYQAAMTEAGLIYTAPYVFATTAKAGVTVAQRSEDGRAVVGADIRLASLGATLQRLRITPASQLVLLDEDDRVVAASEEGWLKPAAPGAAPEAQAIDTLGGPLAALASQARRPGGEPGSPGLIAFSVDGRDWRGALLTLRISGGPQARLGIVVPDDELLTDAVTIRDRALLATLLVMLGAVPLTYLAARLVSKPIRELADEAAAIRRFDFAADVETRSVVREVDDLATDLASMKASIRHFLELSESLAEESSFDRLLPRLVDETVAVSGARAGVLYLAGDEGANLEAATLRSSGGETLAPALAPPGAAMAGLVGEGARSGGGCLDAGQGAAAGCEALFGALGRPAMAYLALPLLDREHARVGLLVLWFDEAPGSDLVHFVEALSGTAALSVETRALIRNQKRLFESFLQLLAHAIDAKSRYTGGHCARVPVLTKMLARAACEATSGPFRDFALGDDGWETLHVAAWLHDCGKVTTPEFIVDKATKLETLYDRIHEIRMRFEVLKRDATIACCEAIIAGEAPAAARARLADELAALDADFAFVAACNAGGEAMAPADVARLQQIAERRWLRTLDDRLGVSPEELRRKGPAQPLPVEEALLADKPEHLFERSVEDRIAPDNPWGLRMAAPALLYNRGELANLAIARGTLTAEDRYRINEHIVNTIRMLADLPFPRHLRAVPEIAGSHHEKMDGSGYPRGLTGAQMSPLARMLAIADIFEALTAVDRPYKQGKRLSEAVAIMASMRDAGHIDPALFALFLESGVYQDYARRFMQPACIDEVDVAALLQPAA</sequence>
<evidence type="ECO:0000259" key="2">
    <source>
        <dbReference type="PROSITE" id="PS50885"/>
    </source>
</evidence>
<organism evidence="4 5">
    <name type="scientific">Zoogloea ramigera</name>
    <dbReference type="NCBI Taxonomy" id="350"/>
    <lineage>
        <taxon>Bacteria</taxon>
        <taxon>Pseudomonadati</taxon>
        <taxon>Pseudomonadota</taxon>
        <taxon>Betaproteobacteria</taxon>
        <taxon>Rhodocyclales</taxon>
        <taxon>Zoogloeaceae</taxon>
        <taxon>Zoogloea</taxon>
    </lineage>
</organism>
<evidence type="ECO:0000313" key="4">
    <source>
        <dbReference type="EMBL" id="GEC97606.1"/>
    </source>
</evidence>
<feature type="transmembrane region" description="Helical" evidence="1">
    <location>
        <begin position="21"/>
        <end position="45"/>
    </location>
</feature>
<dbReference type="PANTHER" id="PTHR45228:SF5">
    <property type="entry name" value="CYCLIC DI-GMP PHOSPHODIESTERASE VC_1348-RELATED"/>
    <property type="match status" value="1"/>
</dbReference>
<dbReference type="Gene3D" id="3.30.450.40">
    <property type="match status" value="1"/>
</dbReference>